<comment type="similarity">
    <text evidence="2">Belongs to the glycosyltransferase 2 family.</text>
</comment>
<evidence type="ECO:0000259" key="5">
    <source>
        <dbReference type="Pfam" id="PF00535"/>
    </source>
</evidence>
<comment type="pathway">
    <text evidence="1">Cell wall biogenesis; cell wall polysaccharide biosynthesis.</text>
</comment>
<gene>
    <name evidence="6" type="ORF">AXF14_02900</name>
</gene>
<protein>
    <recommendedName>
        <fullName evidence="5">Glycosyltransferase 2-like domain-containing protein</fullName>
    </recommendedName>
</protein>
<dbReference type="SUPFAM" id="SSF53448">
    <property type="entry name" value="Nucleotide-diphospho-sugar transferases"/>
    <property type="match status" value="1"/>
</dbReference>
<name>A0A0X8JD74_ACTRD</name>
<evidence type="ECO:0000256" key="3">
    <source>
        <dbReference type="ARBA" id="ARBA00022676"/>
    </source>
</evidence>
<proteinExistence type="inferred from homology"/>
<dbReference type="InterPro" id="IPR029044">
    <property type="entry name" value="Nucleotide-diphossugar_trans"/>
</dbReference>
<evidence type="ECO:0000256" key="4">
    <source>
        <dbReference type="ARBA" id="ARBA00022679"/>
    </source>
</evidence>
<dbReference type="STRING" id="111015.AXF14_02900"/>
<organism evidence="6 7">
    <name type="scientific">Actinomyces radicidentis</name>
    <dbReference type="NCBI Taxonomy" id="111015"/>
    <lineage>
        <taxon>Bacteria</taxon>
        <taxon>Bacillati</taxon>
        <taxon>Actinomycetota</taxon>
        <taxon>Actinomycetes</taxon>
        <taxon>Actinomycetales</taxon>
        <taxon>Actinomycetaceae</taxon>
        <taxon>Actinomyces</taxon>
    </lineage>
</organism>
<dbReference type="Pfam" id="PF00535">
    <property type="entry name" value="Glycos_transf_2"/>
    <property type="match status" value="1"/>
</dbReference>
<reference evidence="7" key="1">
    <citation type="submission" date="2016-02" db="EMBL/GenBank/DDBJ databases">
        <authorList>
            <person name="Holder M.E."/>
            <person name="Ajami N.J."/>
            <person name="Petrosino J.F."/>
        </authorList>
    </citation>
    <scope>NUCLEOTIDE SEQUENCE [LARGE SCALE GENOMIC DNA]</scope>
    <source>
        <strain evidence="7">CCUG 36733</strain>
    </source>
</reference>
<dbReference type="Gene3D" id="3.90.550.10">
    <property type="entry name" value="Spore Coat Polysaccharide Biosynthesis Protein SpsA, Chain A"/>
    <property type="match status" value="1"/>
</dbReference>
<dbReference type="PANTHER" id="PTHR43179">
    <property type="entry name" value="RHAMNOSYLTRANSFERASE WBBL"/>
    <property type="match status" value="1"/>
</dbReference>
<evidence type="ECO:0000256" key="1">
    <source>
        <dbReference type="ARBA" id="ARBA00004776"/>
    </source>
</evidence>
<evidence type="ECO:0000313" key="6">
    <source>
        <dbReference type="EMBL" id="AMD86740.1"/>
    </source>
</evidence>
<dbReference type="AlphaFoldDB" id="A0A0X8JD74"/>
<evidence type="ECO:0000256" key="2">
    <source>
        <dbReference type="ARBA" id="ARBA00006739"/>
    </source>
</evidence>
<dbReference type="InterPro" id="IPR001173">
    <property type="entry name" value="Glyco_trans_2-like"/>
</dbReference>
<dbReference type="CDD" id="cd00761">
    <property type="entry name" value="Glyco_tranf_GTA_type"/>
    <property type="match status" value="1"/>
</dbReference>
<keyword evidence="4" id="KW-0808">Transferase</keyword>
<dbReference type="EMBL" id="CP014228">
    <property type="protein sequence ID" value="AMD86740.1"/>
    <property type="molecule type" value="Genomic_DNA"/>
</dbReference>
<dbReference type="PANTHER" id="PTHR43179:SF12">
    <property type="entry name" value="GALACTOFURANOSYLTRANSFERASE GLFT2"/>
    <property type="match status" value="1"/>
</dbReference>
<keyword evidence="3" id="KW-0328">Glycosyltransferase</keyword>
<keyword evidence="7" id="KW-1185">Reference proteome</keyword>
<feature type="domain" description="Glycosyltransferase 2-like" evidence="5">
    <location>
        <begin position="27"/>
        <end position="188"/>
    </location>
</feature>
<sequence length="325" mass="35152">MARRYYPGTTSQRWETPVPAPSRTLDVAVCTYRRPERVTALIPLLLEQGRALEDVDARVVIVDNDAAGSARDAIASALGGEEGLVVVVEEAPGLTAARNRALSEAEDRDLLVFIDDDETPHDGWLAALLALQAERRPAGVAGPVLSAFEAEPDAWVAASPVWMRRRRATGTPVPSAGAGNLLLDMSVVRRLGLCFDPRFAFTGGEDTFFTRALVRDGGELLWCDEAVATESVPADRLTREWVLTRARRNGEAWAMVRVLTAAPGERRALRARLAARGAALAAVNGARARLTRDVARRAELDHRAAGALGILRAAMTGRVTEEYAR</sequence>
<dbReference type="KEGG" id="ard:AXF14_02900"/>
<dbReference type="Proteomes" id="UP000065220">
    <property type="component" value="Chromosome"/>
</dbReference>
<dbReference type="GO" id="GO:0016757">
    <property type="term" value="F:glycosyltransferase activity"/>
    <property type="evidence" value="ECO:0007669"/>
    <property type="project" value="UniProtKB-KW"/>
</dbReference>
<evidence type="ECO:0000313" key="7">
    <source>
        <dbReference type="Proteomes" id="UP000065220"/>
    </source>
</evidence>
<accession>A0A0X8JD74</accession>